<reference evidence="1" key="1">
    <citation type="journal article" date="2014" name="Int. J. Syst. Evol. Microbiol.">
        <title>Complete genome sequence of Corynebacterium casei LMG S-19264T (=DSM 44701T), isolated from a smear-ripened cheese.</title>
        <authorList>
            <consortium name="US DOE Joint Genome Institute (JGI-PGF)"/>
            <person name="Walter F."/>
            <person name="Albersmeier A."/>
            <person name="Kalinowski J."/>
            <person name="Ruckert C."/>
        </authorList>
    </citation>
    <scope>NUCLEOTIDE SEQUENCE</scope>
    <source>
        <strain evidence="1">CGMCC 1.15179</strain>
    </source>
</reference>
<dbReference type="Proteomes" id="UP000625210">
    <property type="component" value="Unassembled WGS sequence"/>
</dbReference>
<proteinExistence type="predicted"/>
<dbReference type="GO" id="GO:0010468">
    <property type="term" value="P:regulation of gene expression"/>
    <property type="evidence" value="ECO:0007669"/>
    <property type="project" value="InterPro"/>
</dbReference>
<dbReference type="AlphaFoldDB" id="A0A8J2YED3"/>
<reference evidence="1" key="2">
    <citation type="submission" date="2020-09" db="EMBL/GenBank/DDBJ databases">
        <authorList>
            <person name="Sun Q."/>
            <person name="Zhou Y."/>
        </authorList>
    </citation>
    <scope>NUCLEOTIDE SEQUENCE</scope>
    <source>
        <strain evidence="1">CGMCC 1.15179</strain>
    </source>
</reference>
<comment type="caution">
    <text evidence="1">The sequence shown here is derived from an EMBL/GenBank/DDBJ whole genome shotgun (WGS) entry which is preliminary data.</text>
</comment>
<organism evidence="1 2">
    <name type="scientific">Marinithermofilum abyssi</name>
    <dbReference type="NCBI Taxonomy" id="1571185"/>
    <lineage>
        <taxon>Bacteria</taxon>
        <taxon>Bacillati</taxon>
        <taxon>Bacillota</taxon>
        <taxon>Bacilli</taxon>
        <taxon>Bacillales</taxon>
        <taxon>Thermoactinomycetaceae</taxon>
        <taxon>Marinithermofilum</taxon>
    </lineage>
</organism>
<name>A0A8J2YED3_9BACL</name>
<sequence>MTVTYTCRYCRSTVGKIDESVNEMRLGFHWLTPEERKDIISYDMNGDTHVRVVCETCQDMLEKNPDLLLLKNPFQ</sequence>
<evidence type="ECO:0000313" key="2">
    <source>
        <dbReference type="Proteomes" id="UP000625210"/>
    </source>
</evidence>
<dbReference type="InterPro" id="IPR020115">
    <property type="entry name" value="Fin"/>
</dbReference>
<dbReference type="EMBL" id="BMHQ01000008">
    <property type="protein sequence ID" value="GGE21804.1"/>
    <property type="molecule type" value="Genomic_DNA"/>
</dbReference>
<gene>
    <name evidence="1" type="ORF">GCM10011571_24920</name>
</gene>
<keyword evidence="2" id="KW-1185">Reference proteome</keyword>
<protein>
    <recommendedName>
        <fullName evidence="3">DUF2757 family protein</fullName>
    </recommendedName>
</protein>
<evidence type="ECO:0008006" key="3">
    <source>
        <dbReference type="Google" id="ProtNLM"/>
    </source>
</evidence>
<evidence type="ECO:0000313" key="1">
    <source>
        <dbReference type="EMBL" id="GGE21804.1"/>
    </source>
</evidence>
<accession>A0A8J2YED3</accession>
<dbReference type="Pfam" id="PF10955">
    <property type="entry name" value="Fin"/>
    <property type="match status" value="1"/>
</dbReference>